<gene>
    <name evidence="1" type="ORF">VSX58_01705</name>
</gene>
<keyword evidence="2" id="KW-1185">Reference proteome</keyword>
<reference evidence="1 2" key="1">
    <citation type="journal article" date="2017" name="Int. J. Syst. Evol. Microbiol.">
        <title>Brenneria populi subsp. brevivirga subsp. nov. isolated from symptomatic bark of Populus x euramericana canker, and description of Brenneria populi subsp. populi subsp. nov.</title>
        <authorList>
            <person name="Zheng M.H."/>
            <person name="Piao C.G."/>
            <person name="Xue H."/>
            <person name="Guo M.W."/>
            <person name="Li Y."/>
        </authorList>
    </citation>
    <scope>NUCLEOTIDE SEQUENCE [LARGE SCALE GENOMIC DNA]</scope>
    <source>
        <strain evidence="1 2">D9-5</strain>
    </source>
</reference>
<accession>A0ABU6JKY2</accession>
<protein>
    <submittedName>
        <fullName evidence="1">Uncharacterized protein</fullName>
    </submittedName>
</protein>
<dbReference type="InterPro" id="IPR008990">
    <property type="entry name" value="Elect_transpt_acc-like_dom_sf"/>
</dbReference>
<evidence type="ECO:0000313" key="1">
    <source>
        <dbReference type="EMBL" id="MEC5341328.1"/>
    </source>
</evidence>
<sequence length="58" mass="6480">MTTISNTDNGELAAALSHREGQAPFNKPWKLRVFAVAAAPCEAGEEWRYYEHFVTALI</sequence>
<evidence type="ECO:0000313" key="2">
    <source>
        <dbReference type="Proteomes" id="UP001309705"/>
    </source>
</evidence>
<name>A0ABU6JKY2_9GAMM</name>
<comment type="caution">
    <text evidence="1">The sequence shown here is derived from an EMBL/GenBank/DDBJ whole genome shotgun (WGS) entry which is preliminary data.</text>
</comment>
<dbReference type="Proteomes" id="UP001309705">
    <property type="component" value="Unassembled WGS sequence"/>
</dbReference>
<organism evidence="1 2">
    <name type="scientific">Brenneria populi</name>
    <dbReference type="NCBI Taxonomy" id="1505588"/>
    <lineage>
        <taxon>Bacteria</taxon>
        <taxon>Pseudomonadati</taxon>
        <taxon>Pseudomonadota</taxon>
        <taxon>Gammaproteobacteria</taxon>
        <taxon>Enterobacterales</taxon>
        <taxon>Pectobacteriaceae</taxon>
        <taxon>Brenneria</taxon>
    </lineage>
</organism>
<dbReference type="EMBL" id="JAYWTM010000001">
    <property type="protein sequence ID" value="MEC5341328.1"/>
    <property type="molecule type" value="Genomic_DNA"/>
</dbReference>
<dbReference type="SUPFAM" id="SSF50090">
    <property type="entry name" value="Electron transport accessory proteins"/>
    <property type="match status" value="1"/>
</dbReference>
<proteinExistence type="predicted"/>
<dbReference type="RefSeq" id="WP_327616529.1">
    <property type="nucleotide sequence ID" value="NZ_JAYWTM010000001.1"/>
</dbReference>